<organism evidence="2 3">
    <name type="scientific">Colletotrichum tofieldiae</name>
    <dbReference type="NCBI Taxonomy" id="708197"/>
    <lineage>
        <taxon>Eukaryota</taxon>
        <taxon>Fungi</taxon>
        <taxon>Dikarya</taxon>
        <taxon>Ascomycota</taxon>
        <taxon>Pezizomycotina</taxon>
        <taxon>Sordariomycetes</taxon>
        <taxon>Hypocreomycetidae</taxon>
        <taxon>Glomerellales</taxon>
        <taxon>Glomerellaceae</taxon>
        <taxon>Colletotrichum</taxon>
        <taxon>Colletotrichum spaethianum species complex</taxon>
    </lineage>
</organism>
<feature type="compositionally biased region" description="Polar residues" evidence="1">
    <location>
        <begin position="65"/>
        <end position="79"/>
    </location>
</feature>
<evidence type="ECO:0000256" key="1">
    <source>
        <dbReference type="SAM" id="MobiDB-lite"/>
    </source>
</evidence>
<gene>
    <name evidence="2" type="ORF">CT0861_08677</name>
</gene>
<evidence type="ECO:0000313" key="2">
    <source>
        <dbReference type="EMBL" id="KZL70146.1"/>
    </source>
</evidence>
<accession>A0A161WGZ7</accession>
<dbReference type="AlphaFoldDB" id="A0A161WGZ7"/>
<feature type="region of interest" description="Disordered" evidence="1">
    <location>
        <begin position="54"/>
        <end position="90"/>
    </location>
</feature>
<reference evidence="2 3" key="1">
    <citation type="submission" date="2015-06" db="EMBL/GenBank/DDBJ databases">
        <title>Survival trade-offs in plant roots during colonization by closely related pathogenic and mutualistic fungi.</title>
        <authorList>
            <person name="Hacquard S."/>
            <person name="Kracher B."/>
            <person name="Hiruma K."/>
            <person name="Weinman A."/>
            <person name="Muench P."/>
            <person name="Garrido Oter R."/>
            <person name="Ver Loren van Themaat E."/>
            <person name="Dallerey J.-F."/>
            <person name="Damm U."/>
            <person name="Henrissat B."/>
            <person name="Lespinet O."/>
            <person name="Thon M."/>
            <person name="Kemen E."/>
            <person name="McHardy A.C."/>
            <person name="Schulze-Lefert P."/>
            <person name="O'Connell R.J."/>
        </authorList>
    </citation>
    <scope>NUCLEOTIDE SEQUENCE [LARGE SCALE GENOMIC DNA]</scope>
    <source>
        <strain evidence="2 3">0861</strain>
    </source>
</reference>
<dbReference type="Proteomes" id="UP000076552">
    <property type="component" value="Unassembled WGS sequence"/>
</dbReference>
<proteinExistence type="predicted"/>
<comment type="caution">
    <text evidence="2">The sequence shown here is derived from an EMBL/GenBank/DDBJ whole genome shotgun (WGS) entry which is preliminary data.</text>
</comment>
<keyword evidence="3" id="KW-1185">Reference proteome</keyword>
<sequence>MGKSGIAAVWALREHYTKVERKIYIMAYLNLNEVNNAGMTLQTSNTAISINNAASSSDEQLRPKSAQSTISTTVPTNPSKPDLSLRPPSSTNICEPISTHSLLVSSSSVAWTPPENSGSGMGACSSFSFMLKISSASSVFGSLDSFLVSSLVTPFTLAAARTLPT</sequence>
<evidence type="ECO:0000313" key="3">
    <source>
        <dbReference type="Proteomes" id="UP000076552"/>
    </source>
</evidence>
<name>A0A161WGZ7_9PEZI</name>
<protein>
    <submittedName>
        <fullName evidence="2">Uncharacterized protein</fullName>
    </submittedName>
</protein>
<dbReference type="EMBL" id="LFIV01000094">
    <property type="protein sequence ID" value="KZL70146.1"/>
    <property type="molecule type" value="Genomic_DNA"/>
</dbReference>